<organism evidence="6 7">
    <name type="scientific">Knoellia aerolata DSM 18566</name>
    <dbReference type="NCBI Taxonomy" id="1385519"/>
    <lineage>
        <taxon>Bacteria</taxon>
        <taxon>Bacillati</taxon>
        <taxon>Actinomycetota</taxon>
        <taxon>Actinomycetes</taxon>
        <taxon>Micrococcales</taxon>
        <taxon>Intrasporangiaceae</taxon>
        <taxon>Knoellia</taxon>
    </lineage>
</organism>
<dbReference type="PANTHER" id="PTHR30244:SF9">
    <property type="entry name" value="PROTEIN RV3402C"/>
    <property type="match status" value="1"/>
</dbReference>
<reference evidence="6 7" key="1">
    <citation type="submission" date="2013-08" db="EMBL/GenBank/DDBJ databases">
        <title>The genome sequence of Knoellia aerolata.</title>
        <authorList>
            <person name="Zhu W."/>
            <person name="Wang G."/>
        </authorList>
    </citation>
    <scope>NUCLEOTIDE SEQUENCE [LARGE SCALE GENOMIC DNA]</scope>
    <source>
        <strain evidence="6 7">DSM 18566</strain>
    </source>
</reference>
<evidence type="ECO:0000256" key="1">
    <source>
        <dbReference type="ARBA" id="ARBA00022898"/>
    </source>
</evidence>
<proteinExistence type="inferred from homology"/>
<dbReference type="GO" id="GO:0008483">
    <property type="term" value="F:transaminase activity"/>
    <property type="evidence" value="ECO:0007669"/>
    <property type="project" value="UniProtKB-KW"/>
</dbReference>
<evidence type="ECO:0000256" key="2">
    <source>
        <dbReference type="ARBA" id="ARBA00037999"/>
    </source>
</evidence>
<dbReference type="PANTHER" id="PTHR30244">
    <property type="entry name" value="TRANSAMINASE"/>
    <property type="match status" value="1"/>
</dbReference>
<comment type="caution">
    <text evidence="6">The sequence shown here is derived from an EMBL/GenBank/DDBJ whole genome shotgun (WGS) entry which is preliminary data.</text>
</comment>
<keyword evidence="7" id="KW-1185">Reference proteome</keyword>
<feature type="modified residue" description="N6-(pyridoxal phosphate)lysine" evidence="4">
    <location>
        <position position="188"/>
    </location>
</feature>
<dbReference type="InterPro" id="IPR000653">
    <property type="entry name" value="DegT/StrS_aminotransferase"/>
</dbReference>
<dbReference type="Proteomes" id="UP000030013">
    <property type="component" value="Unassembled WGS sequence"/>
</dbReference>
<feature type="active site" description="Proton acceptor" evidence="3">
    <location>
        <position position="188"/>
    </location>
</feature>
<keyword evidence="6" id="KW-0808">Transferase</keyword>
<evidence type="ECO:0000256" key="4">
    <source>
        <dbReference type="PIRSR" id="PIRSR000390-2"/>
    </source>
</evidence>
<keyword evidence="1 4" id="KW-0663">Pyridoxal phosphate</keyword>
<dbReference type="SUPFAM" id="SSF53383">
    <property type="entry name" value="PLP-dependent transferases"/>
    <property type="match status" value="1"/>
</dbReference>
<dbReference type="InterPro" id="IPR015424">
    <property type="entry name" value="PyrdxlP-dep_Trfase"/>
</dbReference>
<dbReference type="STRING" id="1385519.N801_10785"/>
<evidence type="ECO:0000313" key="7">
    <source>
        <dbReference type="Proteomes" id="UP000030013"/>
    </source>
</evidence>
<dbReference type="AlphaFoldDB" id="A0A0A0JW10"/>
<evidence type="ECO:0000313" key="6">
    <source>
        <dbReference type="EMBL" id="KGN40864.1"/>
    </source>
</evidence>
<dbReference type="CDD" id="cd00616">
    <property type="entry name" value="AHBA_syn"/>
    <property type="match status" value="1"/>
</dbReference>
<evidence type="ECO:0000256" key="3">
    <source>
        <dbReference type="PIRSR" id="PIRSR000390-1"/>
    </source>
</evidence>
<dbReference type="PIRSF" id="PIRSF000390">
    <property type="entry name" value="PLP_StrS"/>
    <property type="match status" value="1"/>
</dbReference>
<accession>A0A0A0JW10</accession>
<evidence type="ECO:0000256" key="5">
    <source>
        <dbReference type="RuleBase" id="RU004508"/>
    </source>
</evidence>
<comment type="similarity">
    <text evidence="2 5">Belongs to the DegT/DnrJ/EryC1 family.</text>
</comment>
<gene>
    <name evidence="6" type="ORF">N801_10785</name>
</gene>
<keyword evidence="6" id="KW-0032">Aminotransferase</keyword>
<name>A0A0A0JW10_9MICO</name>
<dbReference type="Pfam" id="PF01041">
    <property type="entry name" value="DegT_DnrJ_EryC1"/>
    <property type="match status" value="1"/>
</dbReference>
<dbReference type="eggNOG" id="COG0399">
    <property type="taxonomic scope" value="Bacteria"/>
</dbReference>
<protein>
    <submittedName>
        <fullName evidence="6">dTDP-4-dehydro-6-deoxyglucose aminotransferase</fullName>
    </submittedName>
</protein>
<dbReference type="Gene3D" id="3.40.640.10">
    <property type="entry name" value="Type I PLP-dependent aspartate aminotransferase-like (Major domain)"/>
    <property type="match status" value="1"/>
</dbReference>
<dbReference type="InterPro" id="IPR015421">
    <property type="entry name" value="PyrdxlP-dep_Trfase_major"/>
</dbReference>
<dbReference type="GO" id="GO:0000271">
    <property type="term" value="P:polysaccharide biosynthetic process"/>
    <property type="evidence" value="ECO:0007669"/>
    <property type="project" value="TreeGrafter"/>
</dbReference>
<dbReference type="GO" id="GO:0030170">
    <property type="term" value="F:pyridoxal phosphate binding"/>
    <property type="evidence" value="ECO:0007669"/>
    <property type="project" value="TreeGrafter"/>
</dbReference>
<sequence>MTGPSVERLHVGRPNLGPRDVFDSYVDRIYATNWLTNDGPIVHELETAIANRVGVRNCVAMSNGTVALEIAVRALGLTGEVIVPSFTFVATAHALSWQGVTPVFADIDEATHCLDPQSVEAAISPETTGIIGVHTWGRASPIEKLQNIADRHGLALMFDAAHAFDCTYGGHTIGGFGRAEVFSFHATKFFNTFEGGAIVTNDDDLAARARLMRNFGFAGYDNVVYAGTNGKMTEISAAMGMTNLTVLEDIKIGNARTHDAYAAALDKVAGVSLVVPDLAERNNFQYVVGVVDAGAEVRDRILSALHSRGVLARRYFWPGVHRMPVYASSALRVPLPVTEHIADRVLVLPGGPSIAAREVDRVTNAIEEAINAV</sequence>
<dbReference type="EMBL" id="AVPL01000029">
    <property type="protein sequence ID" value="KGN40864.1"/>
    <property type="molecule type" value="Genomic_DNA"/>
</dbReference>